<dbReference type="PANTHER" id="PTHR46910:SF25">
    <property type="entry name" value="ABC-TRANSPORTER-REGULATING TRANSCRIPTION FACTOR"/>
    <property type="match status" value="1"/>
</dbReference>
<keyword evidence="7" id="KW-1185">Reference proteome</keyword>
<dbReference type="SMART" id="SM00066">
    <property type="entry name" value="GAL4"/>
    <property type="match status" value="1"/>
</dbReference>
<dbReference type="Pfam" id="PF04082">
    <property type="entry name" value="Fungal_trans"/>
    <property type="match status" value="1"/>
</dbReference>
<dbReference type="SUPFAM" id="SSF57701">
    <property type="entry name" value="Zn2/Cys6 DNA-binding domain"/>
    <property type="match status" value="1"/>
</dbReference>
<feature type="compositionally biased region" description="Basic and acidic residues" evidence="3">
    <location>
        <begin position="228"/>
        <end position="238"/>
    </location>
</feature>
<dbReference type="Proteomes" id="UP000799424">
    <property type="component" value="Unassembled WGS sequence"/>
</dbReference>
<feature type="transmembrane region" description="Helical" evidence="4">
    <location>
        <begin position="644"/>
        <end position="665"/>
    </location>
</feature>
<dbReference type="GO" id="GO:0008270">
    <property type="term" value="F:zinc ion binding"/>
    <property type="evidence" value="ECO:0007669"/>
    <property type="project" value="InterPro"/>
</dbReference>
<evidence type="ECO:0000256" key="2">
    <source>
        <dbReference type="ARBA" id="ARBA00023242"/>
    </source>
</evidence>
<keyword evidence="2" id="KW-0539">Nucleus</keyword>
<dbReference type="InterPro" id="IPR007219">
    <property type="entry name" value="XnlR_reg_dom"/>
</dbReference>
<evidence type="ECO:0000313" key="6">
    <source>
        <dbReference type="EMBL" id="KAF2827187.1"/>
    </source>
</evidence>
<dbReference type="PROSITE" id="PS00463">
    <property type="entry name" value="ZN2_CY6_FUNGAL_1"/>
    <property type="match status" value="1"/>
</dbReference>
<dbReference type="PROSITE" id="PS50048">
    <property type="entry name" value="ZN2_CY6_FUNGAL_2"/>
    <property type="match status" value="1"/>
</dbReference>
<dbReference type="GO" id="GO:0000981">
    <property type="term" value="F:DNA-binding transcription factor activity, RNA polymerase II-specific"/>
    <property type="evidence" value="ECO:0007669"/>
    <property type="project" value="InterPro"/>
</dbReference>
<dbReference type="InterPro" id="IPR001138">
    <property type="entry name" value="Zn2Cys6_DnaBD"/>
</dbReference>
<dbReference type="InterPro" id="IPR050987">
    <property type="entry name" value="AtrR-like"/>
</dbReference>
<keyword evidence="1" id="KW-0479">Metal-binding</keyword>
<organism evidence="6 7">
    <name type="scientific">Ophiobolus disseminans</name>
    <dbReference type="NCBI Taxonomy" id="1469910"/>
    <lineage>
        <taxon>Eukaryota</taxon>
        <taxon>Fungi</taxon>
        <taxon>Dikarya</taxon>
        <taxon>Ascomycota</taxon>
        <taxon>Pezizomycotina</taxon>
        <taxon>Dothideomycetes</taxon>
        <taxon>Pleosporomycetidae</taxon>
        <taxon>Pleosporales</taxon>
        <taxon>Pleosporineae</taxon>
        <taxon>Phaeosphaeriaceae</taxon>
        <taxon>Ophiobolus</taxon>
    </lineage>
</organism>
<feature type="domain" description="Zn(2)-C6 fungal-type" evidence="5">
    <location>
        <begin position="32"/>
        <end position="61"/>
    </location>
</feature>
<keyword evidence="4" id="KW-1133">Transmembrane helix</keyword>
<dbReference type="AlphaFoldDB" id="A0A6A7A399"/>
<keyword evidence="4" id="KW-0472">Membrane</keyword>
<feature type="region of interest" description="Disordered" evidence="3">
    <location>
        <begin position="224"/>
        <end position="251"/>
    </location>
</feature>
<dbReference type="PANTHER" id="PTHR46910">
    <property type="entry name" value="TRANSCRIPTION FACTOR PDR1"/>
    <property type="match status" value="1"/>
</dbReference>
<evidence type="ECO:0000256" key="4">
    <source>
        <dbReference type="SAM" id="Phobius"/>
    </source>
</evidence>
<dbReference type="Gene3D" id="4.10.240.10">
    <property type="entry name" value="Zn(2)-C6 fungal-type DNA-binding domain"/>
    <property type="match status" value="1"/>
</dbReference>
<name>A0A6A7A399_9PLEO</name>
<dbReference type="CDD" id="cd00067">
    <property type="entry name" value="GAL4"/>
    <property type="match status" value="1"/>
</dbReference>
<accession>A0A6A7A399</accession>
<protein>
    <recommendedName>
        <fullName evidence="5">Zn(2)-C6 fungal-type domain-containing protein</fullName>
    </recommendedName>
</protein>
<dbReference type="SMART" id="SM00906">
    <property type="entry name" value="Fungal_trans"/>
    <property type="match status" value="1"/>
</dbReference>
<evidence type="ECO:0000256" key="3">
    <source>
        <dbReference type="SAM" id="MobiDB-lite"/>
    </source>
</evidence>
<evidence type="ECO:0000313" key="7">
    <source>
        <dbReference type="Proteomes" id="UP000799424"/>
    </source>
</evidence>
<keyword evidence="4" id="KW-0812">Transmembrane</keyword>
<reference evidence="6" key="1">
    <citation type="journal article" date="2020" name="Stud. Mycol.">
        <title>101 Dothideomycetes genomes: a test case for predicting lifestyles and emergence of pathogens.</title>
        <authorList>
            <person name="Haridas S."/>
            <person name="Albert R."/>
            <person name="Binder M."/>
            <person name="Bloem J."/>
            <person name="Labutti K."/>
            <person name="Salamov A."/>
            <person name="Andreopoulos B."/>
            <person name="Baker S."/>
            <person name="Barry K."/>
            <person name="Bills G."/>
            <person name="Bluhm B."/>
            <person name="Cannon C."/>
            <person name="Castanera R."/>
            <person name="Culley D."/>
            <person name="Daum C."/>
            <person name="Ezra D."/>
            <person name="Gonzalez J."/>
            <person name="Henrissat B."/>
            <person name="Kuo A."/>
            <person name="Liang C."/>
            <person name="Lipzen A."/>
            <person name="Lutzoni F."/>
            <person name="Magnuson J."/>
            <person name="Mondo S."/>
            <person name="Nolan M."/>
            <person name="Ohm R."/>
            <person name="Pangilinan J."/>
            <person name="Park H.-J."/>
            <person name="Ramirez L."/>
            <person name="Alfaro M."/>
            <person name="Sun H."/>
            <person name="Tritt A."/>
            <person name="Yoshinaga Y."/>
            <person name="Zwiers L.-H."/>
            <person name="Turgeon B."/>
            <person name="Goodwin S."/>
            <person name="Spatafora J."/>
            <person name="Crous P."/>
            <person name="Grigoriev I."/>
        </authorList>
    </citation>
    <scope>NUCLEOTIDE SEQUENCE</scope>
    <source>
        <strain evidence="6">CBS 113818</strain>
    </source>
</reference>
<evidence type="ECO:0000259" key="5">
    <source>
        <dbReference type="PROSITE" id="PS50048"/>
    </source>
</evidence>
<proteinExistence type="predicted"/>
<gene>
    <name evidence="6" type="ORF">CC86DRAFT_369390</name>
</gene>
<dbReference type="Pfam" id="PF00172">
    <property type="entry name" value="Zn_clus"/>
    <property type="match status" value="1"/>
</dbReference>
<evidence type="ECO:0000256" key="1">
    <source>
        <dbReference type="ARBA" id="ARBA00022723"/>
    </source>
</evidence>
<dbReference type="OrthoDB" id="39175at2759"/>
<dbReference type="GO" id="GO:0003677">
    <property type="term" value="F:DNA binding"/>
    <property type="evidence" value="ECO:0007669"/>
    <property type="project" value="InterPro"/>
</dbReference>
<dbReference type="CDD" id="cd12148">
    <property type="entry name" value="fungal_TF_MHR"/>
    <property type="match status" value="1"/>
</dbReference>
<sequence>MPASPPPDNETISRSREIRSRRRDGIQKAVLACDRCRLKKIKCDGTTSCQSCVAIGFDCHYSRTVRRYRGSSIAKAQKLQRRLGDAERLLRTAGLLEELDEAPLLMEDIVEATENSPQQTARNSFHSAPTNHGGTFANDTYRLVDTLPAGLDSHVDCRRNFKVGSGQHSITTASSSFPSSAFDSETCNITTPFTLPTKPTTSLSAAGIHLTNAAIGNYHAHLQHRAPSAHEDLRRSDPQEPPSQDEIHGPNSYLSICADPGVKWIATRIGVSNYATCAVSAVSTISQKLKLRQSLSLKRISDPPLETAWLFTRAYFDESLEATYHIIDQASFEQQLREHYNNALCDKTPGWYALRNVVFASGCRIATYKSCTWMEAQTLAQGYFDNALSVEADLLHGTPGILAIQALIIMALFAEGLGTAKLEYMLVSCAVRLAFARGLNLQPTTTNISFQETQRRSWIFWTIYCFEKQLTLRAGRPSAIDDDDISCDLPTWAPDTNSNFVECFRQTVSLAMLSSAIAKSFTTVKARKRSFVEKAELVQTFHEKLQSWHSNLPRMFKVAFPLEAQHLPRGVRAEHVMYLYLSYHGNMTAIHSILGHPWNLPAPDSADQLGGAVCRQIDLSDKALANASQKIIIITRSVSVDAAAPVWLVFYYPLLGMINMFISILKAPASESTAKSIGVIDMAAGYFAYLDYSTDSIFSFALIQNLAQWARQAVTTAATRVPEPEVTPPGANTDVVVSMHDFHANSIPEMGICDIDGMTLGDWPAFLLRLPQFTT</sequence>
<dbReference type="GO" id="GO:0006351">
    <property type="term" value="P:DNA-templated transcription"/>
    <property type="evidence" value="ECO:0007669"/>
    <property type="project" value="InterPro"/>
</dbReference>
<dbReference type="EMBL" id="MU006224">
    <property type="protein sequence ID" value="KAF2827187.1"/>
    <property type="molecule type" value="Genomic_DNA"/>
</dbReference>
<dbReference type="InterPro" id="IPR036864">
    <property type="entry name" value="Zn2-C6_fun-type_DNA-bd_sf"/>
</dbReference>